<feature type="compositionally biased region" description="Polar residues" evidence="1">
    <location>
        <begin position="71"/>
        <end position="80"/>
    </location>
</feature>
<feature type="compositionally biased region" description="Low complexity" evidence="1">
    <location>
        <begin position="54"/>
        <end position="70"/>
    </location>
</feature>
<reference evidence="2" key="1">
    <citation type="submission" date="2023-03" db="UniProtKB">
        <authorList>
            <consortium name="EnsemblPlants"/>
        </authorList>
    </citation>
    <scope>IDENTIFICATION</scope>
</reference>
<accession>A0A9I9DWE5</accession>
<organism evidence="2">
    <name type="scientific">Cucumis melo</name>
    <name type="common">Muskmelon</name>
    <dbReference type="NCBI Taxonomy" id="3656"/>
    <lineage>
        <taxon>Eukaryota</taxon>
        <taxon>Viridiplantae</taxon>
        <taxon>Streptophyta</taxon>
        <taxon>Embryophyta</taxon>
        <taxon>Tracheophyta</taxon>
        <taxon>Spermatophyta</taxon>
        <taxon>Magnoliopsida</taxon>
        <taxon>eudicotyledons</taxon>
        <taxon>Gunneridae</taxon>
        <taxon>Pentapetalae</taxon>
        <taxon>rosids</taxon>
        <taxon>fabids</taxon>
        <taxon>Cucurbitales</taxon>
        <taxon>Cucurbitaceae</taxon>
        <taxon>Benincaseae</taxon>
        <taxon>Cucumis</taxon>
    </lineage>
</organism>
<name>A0A9I9DWE5_CUCME</name>
<proteinExistence type="predicted"/>
<dbReference type="EnsemblPlants" id="MELO3C024847.2.1">
    <property type="protein sequence ID" value="MELO3C024847.2.1"/>
    <property type="gene ID" value="MELO3C024847.2"/>
</dbReference>
<evidence type="ECO:0000313" key="2">
    <source>
        <dbReference type="EnsemblPlants" id="MELO3C024847.2.1"/>
    </source>
</evidence>
<feature type="region of interest" description="Disordered" evidence="1">
    <location>
        <begin position="46"/>
        <end position="92"/>
    </location>
</feature>
<dbReference type="Gramene" id="MELO3C024847.2.1">
    <property type="protein sequence ID" value="MELO3C024847.2.1"/>
    <property type="gene ID" value="MELO3C024847.2"/>
</dbReference>
<feature type="region of interest" description="Disordered" evidence="1">
    <location>
        <begin position="138"/>
        <end position="190"/>
    </location>
</feature>
<sequence>ILNRINILSPSFEFVCAFVLTSQLHQARINPNQLYFSTMGGCASKPKGMDLHPTEVPTTPTNEPQPQSQPKATETITQGNNDGGENASTTLVDLSKSFEPKQDEAVGDVKLKSAPGVPNYDKSTTPNLTHDEKVEGIAKETEDKNEAIVQNTQTKEGHPRTTFGADAAKSDATPTPTSEHKTMAPLDVAI</sequence>
<protein>
    <submittedName>
        <fullName evidence="2">Uncharacterized protein</fullName>
    </submittedName>
</protein>
<evidence type="ECO:0000256" key="1">
    <source>
        <dbReference type="SAM" id="MobiDB-lite"/>
    </source>
</evidence>
<dbReference type="AlphaFoldDB" id="A0A9I9DWE5"/>